<keyword evidence="3" id="KW-0804">Transcription</keyword>
<dbReference type="GO" id="GO:0003677">
    <property type="term" value="F:DNA binding"/>
    <property type="evidence" value="ECO:0007669"/>
    <property type="project" value="UniProtKB-KW"/>
</dbReference>
<dbReference type="CDD" id="cd05013">
    <property type="entry name" value="SIS_RpiR"/>
    <property type="match status" value="1"/>
</dbReference>
<dbReference type="InterPro" id="IPR000281">
    <property type="entry name" value="HTH_RpiR"/>
</dbReference>
<keyword evidence="1" id="KW-0805">Transcription regulation</keyword>
<dbReference type="SUPFAM" id="SSF53697">
    <property type="entry name" value="SIS domain"/>
    <property type="match status" value="1"/>
</dbReference>
<dbReference type="PROSITE" id="PS51071">
    <property type="entry name" value="HTH_RPIR"/>
    <property type="match status" value="1"/>
</dbReference>
<feature type="domain" description="SIS" evidence="5">
    <location>
        <begin position="125"/>
        <end position="265"/>
    </location>
</feature>
<dbReference type="InterPro" id="IPR036388">
    <property type="entry name" value="WH-like_DNA-bd_sf"/>
</dbReference>
<accession>A0A0J9CE24</accession>
<name>A0A0J9CE24_9FIRM</name>
<evidence type="ECO:0000313" key="7">
    <source>
        <dbReference type="Proteomes" id="UP000037392"/>
    </source>
</evidence>
<feature type="domain" description="HTH rpiR-type" evidence="4">
    <location>
        <begin position="6"/>
        <end position="82"/>
    </location>
</feature>
<dbReference type="AlphaFoldDB" id="A0A0J9CE24"/>
<dbReference type="Gene3D" id="1.10.10.10">
    <property type="entry name" value="Winged helix-like DNA-binding domain superfamily/Winged helix DNA-binding domain"/>
    <property type="match status" value="1"/>
</dbReference>
<sequence>MVKDVEEYVSRIRSKYSVMSESEKKIADYILSNDFVNEDSSINNLAAATGTSVSTMVRFCKTLGFKGYAEFKFYCQKGILSPLSGQIEISNHDSAGTIKQKVAEFSKNAINNSILYTDNQEIERAINALSRARQILVCGEGSASGIALLAVNTFMNLGIPSYTIQDPLAQIRTASFLGEQDVVIGITNCGYIKDVVDTLAVAKENGATTICITGLNDSLVTKYSDVCLCTTHRDNQSPLDLPTTTICQMITLHTLQIGYIVRNNADIEENVKNMHHVSELKRYDFAVGSISKERVKF</sequence>
<dbReference type="PROSITE" id="PS51464">
    <property type="entry name" value="SIS"/>
    <property type="match status" value="1"/>
</dbReference>
<dbReference type="PANTHER" id="PTHR30514:SF1">
    <property type="entry name" value="HTH-TYPE TRANSCRIPTIONAL REGULATOR HEXR-RELATED"/>
    <property type="match status" value="1"/>
</dbReference>
<dbReference type="GeneID" id="93164662"/>
<dbReference type="InterPro" id="IPR035472">
    <property type="entry name" value="RpiR-like_SIS"/>
</dbReference>
<evidence type="ECO:0008006" key="8">
    <source>
        <dbReference type="Google" id="ProtNLM"/>
    </source>
</evidence>
<evidence type="ECO:0000256" key="3">
    <source>
        <dbReference type="ARBA" id="ARBA00023163"/>
    </source>
</evidence>
<dbReference type="EMBL" id="ADLK01000008">
    <property type="protein sequence ID" value="KMW22681.1"/>
    <property type="molecule type" value="Genomic_DNA"/>
</dbReference>
<gene>
    <name evidence="6" type="ORF">HMPREF9470_01216</name>
</gene>
<dbReference type="Gene3D" id="3.40.50.10490">
    <property type="entry name" value="Glucose-6-phosphate isomerase like protein, domain 1"/>
    <property type="match status" value="1"/>
</dbReference>
<dbReference type="InterPro" id="IPR009057">
    <property type="entry name" value="Homeodomain-like_sf"/>
</dbReference>
<dbReference type="GO" id="GO:0097367">
    <property type="term" value="F:carbohydrate derivative binding"/>
    <property type="evidence" value="ECO:0007669"/>
    <property type="project" value="InterPro"/>
</dbReference>
<evidence type="ECO:0000256" key="2">
    <source>
        <dbReference type="ARBA" id="ARBA00023125"/>
    </source>
</evidence>
<dbReference type="Proteomes" id="UP000037392">
    <property type="component" value="Unassembled WGS sequence"/>
</dbReference>
<protein>
    <recommendedName>
        <fullName evidence="8">HTH rpiR-type domain-containing protein</fullName>
    </recommendedName>
</protein>
<dbReference type="GO" id="GO:0003700">
    <property type="term" value="F:DNA-binding transcription factor activity"/>
    <property type="evidence" value="ECO:0007669"/>
    <property type="project" value="InterPro"/>
</dbReference>
<evidence type="ECO:0000259" key="4">
    <source>
        <dbReference type="PROSITE" id="PS51071"/>
    </source>
</evidence>
<dbReference type="InterPro" id="IPR047640">
    <property type="entry name" value="RpiR-like"/>
</dbReference>
<dbReference type="Pfam" id="PF01380">
    <property type="entry name" value="SIS"/>
    <property type="match status" value="1"/>
</dbReference>
<organism evidence="6 7">
    <name type="scientific">[Clostridium] citroniae WAL-19142</name>
    <dbReference type="NCBI Taxonomy" id="742734"/>
    <lineage>
        <taxon>Bacteria</taxon>
        <taxon>Bacillati</taxon>
        <taxon>Bacillota</taxon>
        <taxon>Clostridia</taxon>
        <taxon>Lachnospirales</taxon>
        <taxon>Lachnospiraceae</taxon>
        <taxon>Enterocloster</taxon>
    </lineage>
</organism>
<dbReference type="InterPro" id="IPR046348">
    <property type="entry name" value="SIS_dom_sf"/>
</dbReference>
<dbReference type="PATRIC" id="fig|742734.4.peg.1307"/>
<dbReference type="RefSeq" id="WP_048929415.1">
    <property type="nucleotide sequence ID" value="NZ_KQ235876.1"/>
</dbReference>
<dbReference type="GO" id="GO:1901135">
    <property type="term" value="P:carbohydrate derivative metabolic process"/>
    <property type="evidence" value="ECO:0007669"/>
    <property type="project" value="InterPro"/>
</dbReference>
<comment type="caution">
    <text evidence="6">The sequence shown here is derived from an EMBL/GenBank/DDBJ whole genome shotgun (WGS) entry which is preliminary data.</text>
</comment>
<proteinExistence type="predicted"/>
<evidence type="ECO:0000313" key="6">
    <source>
        <dbReference type="EMBL" id="KMW22681.1"/>
    </source>
</evidence>
<dbReference type="Pfam" id="PF01418">
    <property type="entry name" value="HTH_6"/>
    <property type="match status" value="1"/>
</dbReference>
<keyword evidence="2" id="KW-0238">DNA-binding</keyword>
<dbReference type="OrthoDB" id="63027at2"/>
<dbReference type="SUPFAM" id="SSF46689">
    <property type="entry name" value="Homeodomain-like"/>
    <property type="match status" value="1"/>
</dbReference>
<reference evidence="6 7" key="1">
    <citation type="submission" date="2011-04" db="EMBL/GenBank/DDBJ databases">
        <title>The Genome Sequence of Clostridium citroniae WAL-19142.</title>
        <authorList>
            <consortium name="The Broad Institute Genome Sequencing Platform"/>
            <person name="Earl A."/>
            <person name="Ward D."/>
            <person name="Feldgarden M."/>
            <person name="Gevers D."/>
            <person name="Warren Y.A."/>
            <person name="Tyrrell K.L."/>
            <person name="Citron D.M."/>
            <person name="Goldstein E.J."/>
            <person name="Daigneault M."/>
            <person name="Allen-Vercoe E."/>
            <person name="Young S.K."/>
            <person name="Zeng Q."/>
            <person name="Gargeya S."/>
            <person name="Fitzgerald M."/>
            <person name="Haas B."/>
            <person name="Abouelleil A."/>
            <person name="Alvarado L."/>
            <person name="Arachchi H.M."/>
            <person name="Berlin A."/>
            <person name="Brown A."/>
            <person name="Chapman S.B."/>
            <person name="Chen Z."/>
            <person name="Dunbar C."/>
            <person name="Freedman E."/>
            <person name="Gearin G."/>
            <person name="Gellesch M."/>
            <person name="Goldberg J."/>
            <person name="Griggs A."/>
            <person name="Gujja S."/>
            <person name="Heilman E.R."/>
            <person name="Heiman D."/>
            <person name="Howarth C."/>
            <person name="Larson L."/>
            <person name="Lui A."/>
            <person name="MacDonald P.J."/>
            <person name="Mehta T."/>
            <person name="Montmayeur A."/>
            <person name="Murphy C."/>
            <person name="Neiman D."/>
            <person name="Pearson M."/>
            <person name="Priest M."/>
            <person name="Roberts A."/>
            <person name="Saif S."/>
            <person name="Shea T."/>
            <person name="Shenoy N."/>
            <person name="Sisk P."/>
            <person name="Stolte C."/>
            <person name="Sykes S."/>
            <person name="White J."/>
            <person name="Yandava C."/>
            <person name="Wortman J."/>
            <person name="Nusbaum C."/>
            <person name="Birren B."/>
        </authorList>
    </citation>
    <scope>NUCLEOTIDE SEQUENCE [LARGE SCALE GENOMIC DNA]</scope>
    <source>
        <strain evidence="6 7">WAL-19142</strain>
    </source>
</reference>
<dbReference type="PANTHER" id="PTHR30514">
    <property type="entry name" value="GLUCOKINASE"/>
    <property type="match status" value="1"/>
</dbReference>
<dbReference type="InterPro" id="IPR001347">
    <property type="entry name" value="SIS_dom"/>
</dbReference>
<evidence type="ECO:0000259" key="5">
    <source>
        <dbReference type="PROSITE" id="PS51464"/>
    </source>
</evidence>
<evidence type="ECO:0000256" key="1">
    <source>
        <dbReference type="ARBA" id="ARBA00023015"/>
    </source>
</evidence>